<keyword evidence="1" id="KW-0500">Molybdenum</keyword>
<dbReference type="InterPro" id="IPR038987">
    <property type="entry name" value="MoeA-like"/>
</dbReference>
<dbReference type="Proteomes" id="UP000811899">
    <property type="component" value="Unassembled WGS sequence"/>
</dbReference>
<dbReference type="Gene3D" id="3.40.980.10">
    <property type="entry name" value="MoaB/Mog-like domain"/>
    <property type="match status" value="1"/>
</dbReference>
<reference evidence="3 4" key="1">
    <citation type="submission" date="2021-05" db="EMBL/GenBank/DDBJ databases">
        <title>The draft genome of Geobacter pelophilus DSM 12255.</title>
        <authorList>
            <person name="Xu Z."/>
            <person name="Masuda Y."/>
            <person name="Itoh H."/>
            <person name="Senoo K."/>
        </authorList>
    </citation>
    <scope>NUCLEOTIDE SEQUENCE [LARGE SCALE GENOMIC DNA]</scope>
    <source>
        <strain evidence="3 4">DSM 12255</strain>
    </source>
</reference>
<comment type="similarity">
    <text evidence="1">Belongs to the MoeA family.</text>
</comment>
<dbReference type="SMART" id="SM00852">
    <property type="entry name" value="MoCF_biosynth"/>
    <property type="match status" value="1"/>
</dbReference>
<comment type="pathway">
    <text evidence="1">Cofactor biosynthesis; molybdopterin biosynthesis.</text>
</comment>
<evidence type="ECO:0000313" key="4">
    <source>
        <dbReference type="Proteomes" id="UP000811899"/>
    </source>
</evidence>
<dbReference type="Pfam" id="PF00994">
    <property type="entry name" value="MoCF_biosynth"/>
    <property type="match status" value="1"/>
</dbReference>
<accession>A0AAW4LB83</accession>
<dbReference type="GO" id="GO:0006777">
    <property type="term" value="P:Mo-molybdopterin cofactor biosynthetic process"/>
    <property type="evidence" value="ECO:0007669"/>
    <property type="project" value="UniProtKB-UniRule"/>
</dbReference>
<organism evidence="3 4">
    <name type="scientific">Geoanaerobacter pelophilus</name>
    <dbReference type="NCBI Taxonomy" id="60036"/>
    <lineage>
        <taxon>Bacteria</taxon>
        <taxon>Pseudomonadati</taxon>
        <taxon>Thermodesulfobacteriota</taxon>
        <taxon>Desulfuromonadia</taxon>
        <taxon>Geobacterales</taxon>
        <taxon>Geobacteraceae</taxon>
        <taxon>Geoanaerobacter</taxon>
    </lineage>
</organism>
<keyword evidence="1" id="KW-0808">Transferase</keyword>
<dbReference type="GO" id="GO:0005829">
    <property type="term" value="C:cytosol"/>
    <property type="evidence" value="ECO:0007669"/>
    <property type="project" value="TreeGrafter"/>
</dbReference>
<dbReference type="RefSeq" id="WP_214171919.1">
    <property type="nucleotide sequence ID" value="NZ_JAHCVJ010000005.1"/>
</dbReference>
<evidence type="ECO:0000313" key="3">
    <source>
        <dbReference type="EMBL" id="MBT0665137.1"/>
    </source>
</evidence>
<dbReference type="SUPFAM" id="SSF53218">
    <property type="entry name" value="Molybdenum cofactor biosynthesis proteins"/>
    <property type="match status" value="1"/>
</dbReference>
<comment type="cofactor">
    <cofactor evidence="1">
        <name>Mg(2+)</name>
        <dbReference type="ChEBI" id="CHEBI:18420"/>
    </cofactor>
</comment>
<dbReference type="EC" id="2.10.1.1" evidence="1"/>
<dbReference type="GO" id="GO:0061599">
    <property type="term" value="F:molybdopterin molybdotransferase activity"/>
    <property type="evidence" value="ECO:0007669"/>
    <property type="project" value="UniProtKB-UniRule"/>
</dbReference>
<dbReference type="InterPro" id="IPR036425">
    <property type="entry name" value="MoaB/Mog-like_dom_sf"/>
</dbReference>
<dbReference type="PANTHER" id="PTHR10192:SF28">
    <property type="entry name" value="MOLYBDOPTERIN MOLYBDENUMTRANSFERASE"/>
    <property type="match status" value="1"/>
</dbReference>
<dbReference type="PANTHER" id="PTHR10192">
    <property type="entry name" value="MOLYBDOPTERIN BIOSYNTHESIS PROTEIN"/>
    <property type="match status" value="1"/>
</dbReference>
<sequence>MMKEIRVQDAIGQVLFHDITRIVPGESSGRAYKKGQIIGPDDVEKLLKLGKDHIYVLDLAEGYLHEDEAALRIAKAAVGKGIQMLPPVEGKVRLQATRSGLLKVNVAALARINAINGVVFATSHSNRPVAARQLVAGTRIIPLYTEEAKIAQVENICRDFGPIIEVLPLRSLKVGLVTTGNEVYHHRIEDKFGPVMIDKIKRLGSSVIRQILVPDNITLTVQAIRDLIAEGAEMLVLTGGMSVDPDDRTPASIRAAGGVEVTYGSPTFPGAMFMLAYIDDIPVVGVPGCAMYNKATIFDLVVPRLLAGERLTRADFSAMGHGGLCLACSDCSFPACGFGA</sequence>
<dbReference type="CDD" id="cd03522">
    <property type="entry name" value="MoeA_like"/>
    <property type="match status" value="1"/>
</dbReference>
<evidence type="ECO:0000259" key="2">
    <source>
        <dbReference type="SMART" id="SM00852"/>
    </source>
</evidence>
<comment type="caution">
    <text evidence="3">The sequence shown here is derived from an EMBL/GenBank/DDBJ whole genome shotgun (WGS) entry which is preliminary data.</text>
</comment>
<proteinExistence type="inferred from homology"/>
<comment type="catalytic activity">
    <reaction evidence="1">
        <text>adenylyl-molybdopterin + molybdate = Mo-molybdopterin + AMP + H(+)</text>
        <dbReference type="Rhea" id="RHEA:35047"/>
        <dbReference type="ChEBI" id="CHEBI:15378"/>
        <dbReference type="ChEBI" id="CHEBI:36264"/>
        <dbReference type="ChEBI" id="CHEBI:62727"/>
        <dbReference type="ChEBI" id="CHEBI:71302"/>
        <dbReference type="ChEBI" id="CHEBI:456215"/>
    </reaction>
</comment>
<comment type="function">
    <text evidence="1">Catalyzes the insertion of molybdate into adenylated molybdopterin with the concomitant release of AMP.</text>
</comment>
<dbReference type="AlphaFoldDB" id="A0AAW4LB83"/>
<keyword evidence="4" id="KW-1185">Reference proteome</keyword>
<keyword evidence="1" id="KW-0501">Molybdenum cofactor biosynthesis</keyword>
<name>A0AAW4LB83_9BACT</name>
<gene>
    <name evidence="3" type="ORF">KI809_12590</name>
</gene>
<keyword evidence="1" id="KW-0479">Metal-binding</keyword>
<dbReference type="GO" id="GO:0046872">
    <property type="term" value="F:metal ion binding"/>
    <property type="evidence" value="ECO:0007669"/>
    <property type="project" value="UniProtKB-UniRule"/>
</dbReference>
<feature type="domain" description="MoaB/Mog" evidence="2">
    <location>
        <begin position="175"/>
        <end position="307"/>
    </location>
</feature>
<keyword evidence="1" id="KW-0460">Magnesium</keyword>
<dbReference type="InterPro" id="IPR001453">
    <property type="entry name" value="MoaB/Mog_dom"/>
</dbReference>
<protein>
    <recommendedName>
        <fullName evidence="1">Molybdopterin molybdenumtransferase</fullName>
        <ecNumber evidence="1">2.10.1.1</ecNumber>
    </recommendedName>
</protein>
<evidence type="ECO:0000256" key="1">
    <source>
        <dbReference type="RuleBase" id="RU365090"/>
    </source>
</evidence>
<dbReference type="EMBL" id="JAHCVJ010000005">
    <property type="protein sequence ID" value="MBT0665137.1"/>
    <property type="molecule type" value="Genomic_DNA"/>
</dbReference>